<evidence type="ECO:0000259" key="3">
    <source>
        <dbReference type="Pfam" id="PF18912"/>
    </source>
</evidence>
<evidence type="ECO:0000313" key="4">
    <source>
        <dbReference type="EMBL" id="CAG9932002.1"/>
    </source>
</evidence>
<evidence type="ECO:0000256" key="1">
    <source>
        <dbReference type="ARBA" id="ARBA00008007"/>
    </source>
</evidence>
<name>A0ABM8YWW1_9PROT</name>
<dbReference type="InterPro" id="IPR051910">
    <property type="entry name" value="ComF/GntX_DNA_util-trans"/>
</dbReference>
<dbReference type="InterPro" id="IPR044005">
    <property type="entry name" value="DZR_2"/>
</dbReference>
<feature type="domain" description="Phosphoribosyltransferase" evidence="2">
    <location>
        <begin position="140"/>
        <end position="230"/>
    </location>
</feature>
<dbReference type="InterPro" id="IPR029057">
    <property type="entry name" value="PRTase-like"/>
</dbReference>
<dbReference type="Pfam" id="PF00156">
    <property type="entry name" value="Pribosyltran"/>
    <property type="match status" value="1"/>
</dbReference>
<gene>
    <name evidence="4" type="ORF">NTG6680_0749</name>
</gene>
<protein>
    <submittedName>
        <fullName evidence="4">Competence protein F</fullName>
    </submittedName>
</protein>
<dbReference type="PANTHER" id="PTHR47505:SF1">
    <property type="entry name" value="DNA UTILIZATION PROTEIN YHGH"/>
    <property type="match status" value="1"/>
</dbReference>
<evidence type="ECO:0000313" key="5">
    <source>
        <dbReference type="Proteomes" id="UP000839052"/>
    </source>
</evidence>
<proteinExistence type="inferred from homology"/>
<evidence type="ECO:0000259" key="2">
    <source>
        <dbReference type="Pfam" id="PF00156"/>
    </source>
</evidence>
<organism evidence="4 5">
    <name type="scientific">Candidatus Nitrotoga arctica</name>
    <dbReference type="NCBI Taxonomy" id="453162"/>
    <lineage>
        <taxon>Bacteria</taxon>
        <taxon>Pseudomonadati</taxon>
        <taxon>Pseudomonadota</taxon>
        <taxon>Betaproteobacteria</taxon>
        <taxon>Nitrosomonadales</taxon>
        <taxon>Gallionellaceae</taxon>
        <taxon>Candidatus Nitrotoga</taxon>
    </lineage>
</organism>
<keyword evidence="5" id="KW-1185">Reference proteome</keyword>
<dbReference type="CDD" id="cd06223">
    <property type="entry name" value="PRTases_typeI"/>
    <property type="match status" value="1"/>
</dbReference>
<dbReference type="Pfam" id="PF18912">
    <property type="entry name" value="DZR_2"/>
    <property type="match status" value="1"/>
</dbReference>
<reference evidence="4 5" key="1">
    <citation type="submission" date="2021-10" db="EMBL/GenBank/DDBJ databases">
        <authorList>
            <person name="Koch H."/>
        </authorList>
    </citation>
    <scope>NUCLEOTIDE SEQUENCE [LARGE SCALE GENOMIC DNA]</scope>
    <source>
        <strain evidence="4">6680</strain>
    </source>
</reference>
<dbReference type="SUPFAM" id="SSF53271">
    <property type="entry name" value="PRTase-like"/>
    <property type="match status" value="1"/>
</dbReference>
<dbReference type="Proteomes" id="UP000839052">
    <property type="component" value="Chromosome"/>
</dbReference>
<dbReference type="EMBL" id="OU912926">
    <property type="protein sequence ID" value="CAG9932002.1"/>
    <property type="molecule type" value="Genomic_DNA"/>
</dbReference>
<comment type="similarity">
    <text evidence="1">Belongs to the ComF/GntX family.</text>
</comment>
<dbReference type="RefSeq" id="WP_239796015.1">
    <property type="nucleotide sequence ID" value="NZ_OU912926.1"/>
</dbReference>
<feature type="domain" description="Double zinc ribbon" evidence="3">
    <location>
        <begin position="19"/>
        <end position="69"/>
    </location>
</feature>
<sequence length="238" mass="26395">MSILTRHFLNIRTKLWQTLPAQPCFLCGTASRNGVWCAACDADLPYLTAAHCPVCALPTHDGATCGHCLQRAPHFDRTVAIFAYAFPLNKLVQALKHNEKLVLANSLADKLTQRIAVRPDCLVAMPLHPVRLRARGFNQSFELARHIGRQMDIPVLLNACQRRRDTPPQTALSRKERDKNVRQAFICTQDFSGKHVAIVDDVMTSGASLNEVAQTLRKAGAREISAWVIARTLPHSAS</sequence>
<dbReference type="InterPro" id="IPR000836">
    <property type="entry name" value="PRTase_dom"/>
</dbReference>
<dbReference type="PANTHER" id="PTHR47505">
    <property type="entry name" value="DNA UTILIZATION PROTEIN YHGH"/>
    <property type="match status" value="1"/>
</dbReference>
<accession>A0ABM8YWW1</accession>
<dbReference type="Gene3D" id="3.40.50.2020">
    <property type="match status" value="1"/>
</dbReference>